<evidence type="ECO:0000256" key="7">
    <source>
        <dbReference type="SAM" id="Phobius"/>
    </source>
</evidence>
<dbReference type="PANTHER" id="PTHR33567">
    <property type="entry name" value="CHROMATE ION TRANSPORTER (EUROFUNG)"/>
    <property type="match status" value="1"/>
</dbReference>
<evidence type="ECO:0000256" key="1">
    <source>
        <dbReference type="ARBA" id="ARBA00004651"/>
    </source>
</evidence>
<feature type="transmembrane region" description="Helical" evidence="7">
    <location>
        <begin position="12"/>
        <end position="31"/>
    </location>
</feature>
<feature type="transmembrane region" description="Helical" evidence="7">
    <location>
        <begin position="331"/>
        <end position="347"/>
    </location>
</feature>
<dbReference type="InterPro" id="IPR014047">
    <property type="entry name" value="Chr_Tranpt_l_chain"/>
</dbReference>
<protein>
    <submittedName>
        <fullName evidence="8">Chromate efflux transporter</fullName>
    </submittedName>
</protein>
<dbReference type="Pfam" id="PF02417">
    <property type="entry name" value="Chromate_transp"/>
    <property type="match status" value="2"/>
</dbReference>
<organism evidence="8 9">
    <name type="scientific">Myroides pelagicus</name>
    <dbReference type="NCBI Taxonomy" id="270914"/>
    <lineage>
        <taxon>Bacteria</taxon>
        <taxon>Pseudomonadati</taxon>
        <taxon>Bacteroidota</taxon>
        <taxon>Flavobacteriia</taxon>
        <taxon>Flavobacteriales</taxon>
        <taxon>Flavobacteriaceae</taxon>
        <taxon>Myroides</taxon>
    </lineage>
</organism>
<sequence length="374" mass="40910">MKETISLRELAAVFFKLGVIGFGGPAAHIAMMQREVVEKRNWMDQQEFLDLIGITNLIPGPNSTELAIHIGYTARGWKGLLIAGLCFILPAVGITGTLAYFYTLYGKLPQVELFIYGLKPAIIVIIGLLVYKLSVKLFTNIWLTILGISIFFLSLFGLSELTLLITAAAIAATYHFIKKRKSTNLYSLVPFALLTSDSINIKLFFTFLKIGSILYGSGYVLFSFIETELVSKGFLTTNQLIDAITVGQITPGPVFSSVTFVGYQINGWPGAIYSTIAIFLPSFLFVILIKPLVHRLKNSDLFQLILKSVNVAAVALIATTCISLIKESITDGPNLLIALIILGIMLLHKNINTGLVLVISMLLGFGIKLFSAFG</sequence>
<keyword evidence="5 7" id="KW-1133">Transmembrane helix</keyword>
<dbReference type="AlphaFoldDB" id="A0A7K1GNC9"/>
<feature type="transmembrane region" description="Helical" evidence="7">
    <location>
        <begin position="203"/>
        <end position="225"/>
    </location>
</feature>
<dbReference type="EMBL" id="WMJY01000025">
    <property type="protein sequence ID" value="MTH30412.1"/>
    <property type="molecule type" value="Genomic_DNA"/>
</dbReference>
<evidence type="ECO:0000313" key="8">
    <source>
        <dbReference type="EMBL" id="MTH30412.1"/>
    </source>
</evidence>
<dbReference type="PANTHER" id="PTHR33567:SF3">
    <property type="entry name" value="CHROMATE ION TRANSPORTER (EUROFUNG)"/>
    <property type="match status" value="1"/>
</dbReference>
<dbReference type="GO" id="GO:0005886">
    <property type="term" value="C:plasma membrane"/>
    <property type="evidence" value="ECO:0007669"/>
    <property type="project" value="UniProtKB-SubCell"/>
</dbReference>
<keyword evidence="6 7" id="KW-0472">Membrane</keyword>
<evidence type="ECO:0000313" key="9">
    <source>
        <dbReference type="Proteomes" id="UP000488936"/>
    </source>
</evidence>
<feature type="transmembrane region" description="Helical" evidence="7">
    <location>
        <begin position="301"/>
        <end position="325"/>
    </location>
</feature>
<feature type="transmembrane region" description="Helical" evidence="7">
    <location>
        <begin position="80"/>
        <end position="101"/>
    </location>
</feature>
<dbReference type="RefSeq" id="WP_155036396.1">
    <property type="nucleotide sequence ID" value="NZ_JAYMMG010000017.1"/>
</dbReference>
<evidence type="ECO:0000256" key="4">
    <source>
        <dbReference type="ARBA" id="ARBA00022692"/>
    </source>
</evidence>
<keyword evidence="9" id="KW-1185">Reference proteome</keyword>
<feature type="transmembrane region" description="Helical" evidence="7">
    <location>
        <begin position="354"/>
        <end position="373"/>
    </location>
</feature>
<feature type="transmembrane region" description="Helical" evidence="7">
    <location>
        <begin position="161"/>
        <end position="177"/>
    </location>
</feature>
<evidence type="ECO:0000256" key="5">
    <source>
        <dbReference type="ARBA" id="ARBA00022989"/>
    </source>
</evidence>
<feature type="transmembrane region" description="Helical" evidence="7">
    <location>
        <begin position="113"/>
        <end position="130"/>
    </location>
</feature>
<dbReference type="InterPro" id="IPR003370">
    <property type="entry name" value="Chromate_transpt"/>
</dbReference>
<dbReference type="PIRSF" id="PIRSF004810">
    <property type="entry name" value="ChrA"/>
    <property type="match status" value="1"/>
</dbReference>
<proteinExistence type="inferred from homology"/>
<comment type="subcellular location">
    <subcellularLocation>
        <location evidence="1">Cell membrane</location>
        <topology evidence="1">Multi-pass membrane protein</topology>
    </subcellularLocation>
</comment>
<gene>
    <name evidence="8" type="primary">chrA</name>
    <name evidence="8" type="ORF">GJV77_10945</name>
</gene>
<name>A0A7K1GNC9_9FLAO</name>
<dbReference type="OrthoDB" id="9788907at2"/>
<accession>A0A7K1GNC9</accession>
<comment type="caution">
    <text evidence="8">The sequence shown here is derived from an EMBL/GenBank/DDBJ whole genome shotgun (WGS) entry which is preliminary data.</text>
</comment>
<dbReference type="Proteomes" id="UP000488936">
    <property type="component" value="Unassembled WGS sequence"/>
</dbReference>
<feature type="transmembrane region" description="Helical" evidence="7">
    <location>
        <begin position="137"/>
        <end position="155"/>
    </location>
</feature>
<keyword evidence="4 7" id="KW-0812">Transmembrane</keyword>
<evidence type="ECO:0000256" key="2">
    <source>
        <dbReference type="ARBA" id="ARBA00005262"/>
    </source>
</evidence>
<evidence type="ECO:0000256" key="6">
    <source>
        <dbReference type="ARBA" id="ARBA00023136"/>
    </source>
</evidence>
<keyword evidence="3" id="KW-1003">Cell membrane</keyword>
<feature type="transmembrane region" description="Helical" evidence="7">
    <location>
        <begin position="270"/>
        <end position="289"/>
    </location>
</feature>
<reference evidence="8 9" key="1">
    <citation type="journal article" date="2006" name="Int. J. Syst. Evol. Microbiol.">
        <title>Myroides pelagicus sp. nov., isolated from seawater in Thailand.</title>
        <authorList>
            <person name="Yoon J."/>
            <person name="Maneerat S."/>
            <person name="Kawai F."/>
            <person name="Yokota A."/>
        </authorList>
    </citation>
    <scope>NUCLEOTIDE SEQUENCE [LARGE SCALE GENOMIC DNA]</scope>
    <source>
        <strain evidence="8 9">SM1T</strain>
    </source>
</reference>
<dbReference type="GO" id="GO:0015109">
    <property type="term" value="F:chromate transmembrane transporter activity"/>
    <property type="evidence" value="ECO:0007669"/>
    <property type="project" value="InterPro"/>
</dbReference>
<comment type="similarity">
    <text evidence="2">Belongs to the chromate ion transporter (CHR) (TC 2.A.51) family.</text>
</comment>
<evidence type="ECO:0000256" key="3">
    <source>
        <dbReference type="ARBA" id="ARBA00022475"/>
    </source>
</evidence>
<dbReference type="NCBIfam" id="TIGR00937">
    <property type="entry name" value="2A51"/>
    <property type="match status" value="1"/>
</dbReference>